<reference evidence="2" key="1">
    <citation type="journal article" date="2023" name="G3 (Bethesda)">
        <title>A reference genome for the long-term kleptoplast-retaining sea slug Elysia crispata morphotype clarki.</title>
        <authorList>
            <person name="Eastman K.E."/>
            <person name="Pendleton A.L."/>
            <person name="Shaikh M.A."/>
            <person name="Suttiyut T."/>
            <person name="Ogas R."/>
            <person name="Tomko P."/>
            <person name="Gavelis G."/>
            <person name="Widhalm J.R."/>
            <person name="Wisecaver J.H."/>
        </authorList>
    </citation>
    <scope>NUCLEOTIDE SEQUENCE</scope>
    <source>
        <strain evidence="2">ECLA1</strain>
    </source>
</reference>
<proteinExistence type="predicted"/>
<accession>A0AAE0ZNC7</accession>
<organism evidence="2 3">
    <name type="scientific">Elysia crispata</name>
    <name type="common">lettuce slug</name>
    <dbReference type="NCBI Taxonomy" id="231223"/>
    <lineage>
        <taxon>Eukaryota</taxon>
        <taxon>Metazoa</taxon>
        <taxon>Spiralia</taxon>
        <taxon>Lophotrochozoa</taxon>
        <taxon>Mollusca</taxon>
        <taxon>Gastropoda</taxon>
        <taxon>Heterobranchia</taxon>
        <taxon>Euthyneura</taxon>
        <taxon>Panpulmonata</taxon>
        <taxon>Sacoglossa</taxon>
        <taxon>Placobranchoidea</taxon>
        <taxon>Plakobranchidae</taxon>
        <taxon>Elysia</taxon>
    </lineage>
</organism>
<sequence length="83" mass="9177">MDHQQTSPLPNRISHCTSHASSADQSLAYRGFSLYKPWIISRPVPCLTRFLNVQAMDHQQTSPLPNGVSQCRSHGSSADQSLV</sequence>
<keyword evidence="3" id="KW-1185">Reference proteome</keyword>
<protein>
    <submittedName>
        <fullName evidence="2">Uncharacterized protein</fullName>
    </submittedName>
</protein>
<dbReference type="EMBL" id="JAWDGP010003662">
    <property type="protein sequence ID" value="KAK3772026.1"/>
    <property type="molecule type" value="Genomic_DNA"/>
</dbReference>
<gene>
    <name evidence="2" type="ORF">RRG08_008264</name>
</gene>
<feature type="region of interest" description="Disordered" evidence="1">
    <location>
        <begin position="59"/>
        <end position="83"/>
    </location>
</feature>
<dbReference type="Proteomes" id="UP001283361">
    <property type="component" value="Unassembled WGS sequence"/>
</dbReference>
<evidence type="ECO:0000313" key="2">
    <source>
        <dbReference type="EMBL" id="KAK3772026.1"/>
    </source>
</evidence>
<name>A0AAE0ZNC7_9GAST</name>
<comment type="caution">
    <text evidence="2">The sequence shown here is derived from an EMBL/GenBank/DDBJ whole genome shotgun (WGS) entry which is preliminary data.</text>
</comment>
<evidence type="ECO:0000256" key="1">
    <source>
        <dbReference type="SAM" id="MobiDB-lite"/>
    </source>
</evidence>
<evidence type="ECO:0000313" key="3">
    <source>
        <dbReference type="Proteomes" id="UP001283361"/>
    </source>
</evidence>
<dbReference type="AlphaFoldDB" id="A0AAE0ZNC7"/>